<dbReference type="GeneID" id="97310756"/>
<evidence type="ECO:0000256" key="2">
    <source>
        <dbReference type="ARBA" id="ARBA00022723"/>
    </source>
</evidence>
<dbReference type="CDD" id="cd03528">
    <property type="entry name" value="Rieske_RO_ferredoxin"/>
    <property type="match status" value="1"/>
</dbReference>
<dbReference type="GO" id="GO:0051537">
    <property type="term" value="F:2 iron, 2 sulfur cluster binding"/>
    <property type="evidence" value="ECO:0007669"/>
    <property type="project" value="UniProtKB-KW"/>
</dbReference>
<dbReference type="PANTHER" id="PTHR21496:SF23">
    <property type="entry name" value="3-PHENYLPROPIONATE_CINNAMIC ACID DIOXYGENASE FERREDOXIN SUBUNIT"/>
    <property type="match status" value="1"/>
</dbReference>
<comment type="caution">
    <text evidence="6">The sequence shown here is derived from an EMBL/GenBank/DDBJ whole genome shotgun (WGS) entry which is preliminary data.</text>
</comment>
<keyword evidence="3" id="KW-0408">Iron</keyword>
<dbReference type="GO" id="GO:0046872">
    <property type="term" value="F:metal ion binding"/>
    <property type="evidence" value="ECO:0007669"/>
    <property type="project" value="UniProtKB-KW"/>
</dbReference>
<dbReference type="AlphaFoldDB" id="A0A4Y8MK51"/>
<dbReference type="SUPFAM" id="SSF50022">
    <property type="entry name" value="ISP domain"/>
    <property type="match status" value="1"/>
</dbReference>
<keyword evidence="4" id="KW-0411">Iron-sulfur</keyword>
<keyword evidence="2" id="KW-0479">Metal-binding</keyword>
<proteinExistence type="predicted"/>
<dbReference type="Pfam" id="PF00355">
    <property type="entry name" value="Rieske"/>
    <property type="match status" value="1"/>
</dbReference>
<sequence>MDWKLVTSCNKVTPDSPFAYTEGDKKIALYKVDESYYATDNVCPHAYALMTDGFVEGDQVECPLHGAIFHIPTGKCLGPPADSDLTTYPVKVVDDKIYIFI</sequence>
<feature type="domain" description="Rieske" evidence="5">
    <location>
        <begin position="3"/>
        <end position="99"/>
    </location>
</feature>
<dbReference type="RefSeq" id="WP_134466326.1">
    <property type="nucleotide sequence ID" value="NZ_JBHMFL010000148.1"/>
</dbReference>
<evidence type="ECO:0000256" key="4">
    <source>
        <dbReference type="ARBA" id="ARBA00023014"/>
    </source>
</evidence>
<dbReference type="PROSITE" id="PS51296">
    <property type="entry name" value="RIESKE"/>
    <property type="match status" value="1"/>
</dbReference>
<dbReference type="Gene3D" id="2.102.10.10">
    <property type="entry name" value="Rieske [2Fe-2S] iron-sulphur domain"/>
    <property type="match status" value="1"/>
</dbReference>
<gene>
    <name evidence="6" type="ORF">E2553_41235</name>
</gene>
<evidence type="ECO:0000259" key="5">
    <source>
        <dbReference type="PROSITE" id="PS51296"/>
    </source>
</evidence>
<dbReference type="EMBL" id="SNVI01000005">
    <property type="protein sequence ID" value="TFE37809.1"/>
    <property type="molecule type" value="Genomic_DNA"/>
</dbReference>
<keyword evidence="1" id="KW-0001">2Fe-2S</keyword>
<evidence type="ECO:0000313" key="6">
    <source>
        <dbReference type="EMBL" id="TFE37809.1"/>
    </source>
</evidence>
<evidence type="ECO:0000256" key="1">
    <source>
        <dbReference type="ARBA" id="ARBA00022714"/>
    </source>
</evidence>
<evidence type="ECO:0000256" key="3">
    <source>
        <dbReference type="ARBA" id="ARBA00023004"/>
    </source>
</evidence>
<dbReference type="Proteomes" id="UP000297385">
    <property type="component" value="Unassembled WGS sequence"/>
</dbReference>
<dbReference type="InterPro" id="IPR036922">
    <property type="entry name" value="Rieske_2Fe-2S_sf"/>
</dbReference>
<dbReference type="InterPro" id="IPR017941">
    <property type="entry name" value="Rieske_2Fe-2S"/>
</dbReference>
<dbReference type="PANTHER" id="PTHR21496">
    <property type="entry name" value="FERREDOXIN-RELATED"/>
    <property type="match status" value="1"/>
</dbReference>
<evidence type="ECO:0000313" key="7">
    <source>
        <dbReference type="Proteomes" id="UP000297385"/>
    </source>
</evidence>
<name>A0A4Y8MK51_9BURK</name>
<protein>
    <submittedName>
        <fullName evidence="6">Non-heme iron oxygenase ferredoxin subunit</fullName>
    </submittedName>
</protein>
<reference evidence="6 7" key="1">
    <citation type="submission" date="2019-03" db="EMBL/GenBank/DDBJ databases">
        <title>Complete Genome Sequence of Paraburkholderia dipogonis ICMP 19430T, a Nitrogen-fixing Symbiont of the South African Invasive Legume Dipogon lignosus in New Zealand.</title>
        <authorList>
            <person name="De Meyer S.E."/>
        </authorList>
    </citation>
    <scope>NUCLEOTIDE SEQUENCE [LARGE SCALE GENOMIC DNA]</scope>
    <source>
        <strain evidence="6 7">ICMP 19430</strain>
    </source>
</reference>
<organism evidence="6 7">
    <name type="scientific">Paraburkholderia dipogonis</name>
    <dbReference type="NCBI Taxonomy" id="1211383"/>
    <lineage>
        <taxon>Bacteria</taxon>
        <taxon>Pseudomonadati</taxon>
        <taxon>Pseudomonadota</taxon>
        <taxon>Betaproteobacteria</taxon>
        <taxon>Burkholderiales</taxon>
        <taxon>Burkholderiaceae</taxon>
        <taxon>Paraburkholderia</taxon>
    </lineage>
</organism>
<accession>A0A4Y8MK51</accession>